<dbReference type="EMBL" id="JABXBU010002230">
    <property type="protein sequence ID" value="KAF8766880.1"/>
    <property type="molecule type" value="Genomic_DNA"/>
</dbReference>
<proteinExistence type="predicted"/>
<gene>
    <name evidence="1" type="ORF">HNY73_019901</name>
</gene>
<protein>
    <submittedName>
        <fullName evidence="1">Uncharacterized protein</fullName>
    </submittedName>
</protein>
<dbReference type="Proteomes" id="UP000807504">
    <property type="component" value="Unassembled WGS sequence"/>
</dbReference>
<comment type="caution">
    <text evidence="1">The sequence shown here is derived from an EMBL/GenBank/DDBJ whole genome shotgun (WGS) entry which is preliminary data.</text>
</comment>
<accession>A0A8T0E6B9</accession>
<evidence type="ECO:0000313" key="2">
    <source>
        <dbReference type="Proteomes" id="UP000807504"/>
    </source>
</evidence>
<keyword evidence="2" id="KW-1185">Reference proteome</keyword>
<name>A0A8T0E6B9_ARGBR</name>
<reference evidence="1" key="1">
    <citation type="journal article" date="2020" name="bioRxiv">
        <title>Chromosome-level reference genome of the European wasp spider Argiope bruennichi: a resource for studies on range expansion and evolutionary adaptation.</title>
        <authorList>
            <person name="Sheffer M.M."/>
            <person name="Hoppe A."/>
            <person name="Krehenwinkel H."/>
            <person name="Uhl G."/>
            <person name="Kuss A.W."/>
            <person name="Jensen L."/>
            <person name="Jensen C."/>
            <person name="Gillespie R.G."/>
            <person name="Hoff K.J."/>
            <person name="Prost S."/>
        </authorList>
    </citation>
    <scope>NUCLEOTIDE SEQUENCE</scope>
</reference>
<dbReference type="AlphaFoldDB" id="A0A8T0E6B9"/>
<organism evidence="1 2">
    <name type="scientific">Argiope bruennichi</name>
    <name type="common">Wasp spider</name>
    <name type="synonym">Aranea bruennichi</name>
    <dbReference type="NCBI Taxonomy" id="94029"/>
    <lineage>
        <taxon>Eukaryota</taxon>
        <taxon>Metazoa</taxon>
        <taxon>Ecdysozoa</taxon>
        <taxon>Arthropoda</taxon>
        <taxon>Chelicerata</taxon>
        <taxon>Arachnida</taxon>
        <taxon>Araneae</taxon>
        <taxon>Araneomorphae</taxon>
        <taxon>Entelegynae</taxon>
        <taxon>Araneoidea</taxon>
        <taxon>Araneidae</taxon>
        <taxon>Argiope</taxon>
    </lineage>
</organism>
<reference evidence="1" key="2">
    <citation type="submission" date="2020-06" db="EMBL/GenBank/DDBJ databases">
        <authorList>
            <person name="Sheffer M."/>
        </authorList>
    </citation>
    <scope>NUCLEOTIDE SEQUENCE</scope>
</reference>
<sequence>MEIGKEEQRIVVDSFFSIANGMSGSEIRDQMTGVYDCIEHIVCSVCLNGINDIEIYRVSLKNSNRPGQSNLVITPSVIAVADVTVGKDGRCKTAIFCSRVIFKRCQTTLQKFRWEKLIHPLYSPDVFL</sequence>
<evidence type="ECO:0000313" key="1">
    <source>
        <dbReference type="EMBL" id="KAF8766880.1"/>
    </source>
</evidence>